<evidence type="ECO:0000313" key="1">
    <source>
        <dbReference type="EMBL" id="MCD9559014.1"/>
    </source>
</evidence>
<proteinExistence type="predicted"/>
<evidence type="ECO:0000313" key="2">
    <source>
        <dbReference type="Proteomes" id="UP000823775"/>
    </source>
</evidence>
<sequence length="115" mass="13485">MTWNDSTNEKRVVYVNDVAFLSSYGCSYGVGPFIRVRRINSLNWIKGCRRCGRRRFGGHFRSSFAKMKNGFARTRTGDLQMSTVRTTPFRRAFSFLIFKNEEWLRPDSNRRPSVC</sequence>
<dbReference type="EMBL" id="JACEIK010002088">
    <property type="protein sequence ID" value="MCD9559014.1"/>
    <property type="molecule type" value="Genomic_DNA"/>
</dbReference>
<name>A0ABS8UJG7_DATST</name>
<protein>
    <submittedName>
        <fullName evidence="1">Uncharacterized protein</fullName>
    </submittedName>
</protein>
<dbReference type="Proteomes" id="UP000823775">
    <property type="component" value="Unassembled WGS sequence"/>
</dbReference>
<gene>
    <name evidence="1" type="ORF">HAX54_016730</name>
</gene>
<accession>A0ABS8UJG7</accession>
<keyword evidence="2" id="KW-1185">Reference proteome</keyword>
<reference evidence="1 2" key="1">
    <citation type="journal article" date="2021" name="BMC Genomics">
        <title>Datura genome reveals duplications of psychoactive alkaloid biosynthetic genes and high mutation rate following tissue culture.</title>
        <authorList>
            <person name="Rajewski A."/>
            <person name="Carter-House D."/>
            <person name="Stajich J."/>
            <person name="Litt A."/>
        </authorList>
    </citation>
    <scope>NUCLEOTIDE SEQUENCE [LARGE SCALE GENOMIC DNA]</scope>
    <source>
        <strain evidence="1">AR-01</strain>
    </source>
</reference>
<comment type="caution">
    <text evidence="1">The sequence shown here is derived from an EMBL/GenBank/DDBJ whole genome shotgun (WGS) entry which is preliminary data.</text>
</comment>
<organism evidence="1 2">
    <name type="scientific">Datura stramonium</name>
    <name type="common">Jimsonweed</name>
    <name type="synonym">Common thornapple</name>
    <dbReference type="NCBI Taxonomy" id="4076"/>
    <lineage>
        <taxon>Eukaryota</taxon>
        <taxon>Viridiplantae</taxon>
        <taxon>Streptophyta</taxon>
        <taxon>Embryophyta</taxon>
        <taxon>Tracheophyta</taxon>
        <taxon>Spermatophyta</taxon>
        <taxon>Magnoliopsida</taxon>
        <taxon>eudicotyledons</taxon>
        <taxon>Gunneridae</taxon>
        <taxon>Pentapetalae</taxon>
        <taxon>asterids</taxon>
        <taxon>lamiids</taxon>
        <taxon>Solanales</taxon>
        <taxon>Solanaceae</taxon>
        <taxon>Solanoideae</taxon>
        <taxon>Datureae</taxon>
        <taxon>Datura</taxon>
    </lineage>
</organism>